<keyword evidence="1" id="KW-0805">Transcription regulation</keyword>
<dbReference type="Proteomes" id="UP001160625">
    <property type="component" value="Unassembled WGS sequence"/>
</dbReference>
<dbReference type="PANTHER" id="PTHR30055">
    <property type="entry name" value="HTH-TYPE TRANSCRIPTIONAL REGULATOR RUTR"/>
    <property type="match status" value="1"/>
</dbReference>
<feature type="DNA-binding region" description="H-T-H motif" evidence="4">
    <location>
        <begin position="52"/>
        <end position="71"/>
    </location>
</feature>
<dbReference type="Pfam" id="PF00440">
    <property type="entry name" value="TetR_N"/>
    <property type="match status" value="1"/>
</dbReference>
<organism evidence="6 7">
    <name type="scientific">Sphingomonas oryzagri</name>
    <dbReference type="NCBI Taxonomy" id="3042314"/>
    <lineage>
        <taxon>Bacteria</taxon>
        <taxon>Pseudomonadati</taxon>
        <taxon>Pseudomonadota</taxon>
        <taxon>Alphaproteobacteria</taxon>
        <taxon>Sphingomonadales</taxon>
        <taxon>Sphingomonadaceae</taxon>
        <taxon>Sphingomonas</taxon>
    </lineage>
</organism>
<proteinExistence type="predicted"/>
<evidence type="ECO:0000256" key="2">
    <source>
        <dbReference type="ARBA" id="ARBA00023125"/>
    </source>
</evidence>
<evidence type="ECO:0000256" key="4">
    <source>
        <dbReference type="PROSITE-ProRule" id="PRU00335"/>
    </source>
</evidence>
<dbReference type="InterPro" id="IPR001647">
    <property type="entry name" value="HTH_TetR"/>
</dbReference>
<gene>
    <name evidence="6" type="ORF">QGN17_01785</name>
</gene>
<evidence type="ECO:0000313" key="7">
    <source>
        <dbReference type="Proteomes" id="UP001160625"/>
    </source>
</evidence>
<accession>A0ABT6MXE3</accession>
<evidence type="ECO:0000313" key="6">
    <source>
        <dbReference type="EMBL" id="MDH7637451.1"/>
    </source>
</evidence>
<comment type="caution">
    <text evidence="6">The sequence shown here is derived from an EMBL/GenBank/DDBJ whole genome shotgun (WGS) entry which is preliminary data.</text>
</comment>
<evidence type="ECO:0000256" key="3">
    <source>
        <dbReference type="ARBA" id="ARBA00023163"/>
    </source>
</evidence>
<keyword evidence="7" id="KW-1185">Reference proteome</keyword>
<dbReference type="PROSITE" id="PS50977">
    <property type="entry name" value="HTH_TETR_2"/>
    <property type="match status" value="1"/>
</dbReference>
<dbReference type="SUPFAM" id="SSF46689">
    <property type="entry name" value="Homeodomain-like"/>
    <property type="match status" value="1"/>
</dbReference>
<name>A0ABT6MXE3_9SPHN</name>
<feature type="domain" description="HTH tetR-type" evidence="5">
    <location>
        <begin position="29"/>
        <end position="89"/>
    </location>
</feature>
<evidence type="ECO:0000259" key="5">
    <source>
        <dbReference type="PROSITE" id="PS50977"/>
    </source>
</evidence>
<dbReference type="PRINTS" id="PR00455">
    <property type="entry name" value="HTHTETR"/>
</dbReference>
<dbReference type="EMBL" id="JARYGZ010000001">
    <property type="protein sequence ID" value="MDH7637451.1"/>
    <property type="molecule type" value="Genomic_DNA"/>
</dbReference>
<keyword evidence="3" id="KW-0804">Transcription</keyword>
<dbReference type="Gene3D" id="1.10.357.10">
    <property type="entry name" value="Tetracycline Repressor, domain 2"/>
    <property type="match status" value="1"/>
</dbReference>
<protein>
    <submittedName>
        <fullName evidence="6">TetR/AcrR family transcriptional regulator</fullName>
    </submittedName>
</protein>
<dbReference type="InterPro" id="IPR009057">
    <property type="entry name" value="Homeodomain-like_sf"/>
</dbReference>
<evidence type="ECO:0000256" key="1">
    <source>
        <dbReference type="ARBA" id="ARBA00023015"/>
    </source>
</evidence>
<sequence length="223" mass="24834">MTLALTELLPESLAEEGGEPSGWQQRKSRATRNAMLDAALACLAESGYANCSLQTVATRAGISRGAMLHHYASKLDLMAAVIEYAFYRRMADFLDRIRALTDTQRVARSAGIAISYATCGTPEYAAYLELHVASRTDADLRAIFLDRARLYDRVWRDEIVRVFPEWAGDPRLDMLNDYVWAAVEGLALNSDIWNDPARADQMLRFVAQTIVAVRGGVLTVEEK</sequence>
<reference evidence="6" key="1">
    <citation type="submission" date="2023-04" db="EMBL/GenBank/DDBJ databases">
        <title>Sphingomonas sp. MAHUQ-71 isolated from rice field.</title>
        <authorList>
            <person name="Huq M.A."/>
        </authorList>
    </citation>
    <scope>NUCLEOTIDE SEQUENCE</scope>
    <source>
        <strain evidence="6">MAHUQ-71</strain>
    </source>
</reference>
<dbReference type="InterPro" id="IPR050109">
    <property type="entry name" value="HTH-type_TetR-like_transc_reg"/>
</dbReference>
<keyword evidence="2 4" id="KW-0238">DNA-binding</keyword>
<dbReference type="PANTHER" id="PTHR30055:SF234">
    <property type="entry name" value="HTH-TYPE TRANSCRIPTIONAL REGULATOR BETI"/>
    <property type="match status" value="1"/>
</dbReference>
<dbReference type="RefSeq" id="WP_281042803.1">
    <property type="nucleotide sequence ID" value="NZ_JARYGZ010000001.1"/>
</dbReference>